<organism evidence="6 7">
    <name type="scientific">Desulforamulus ferrireducens</name>
    <dbReference type="NCBI Taxonomy" id="1833852"/>
    <lineage>
        <taxon>Bacteria</taxon>
        <taxon>Bacillati</taxon>
        <taxon>Bacillota</taxon>
        <taxon>Clostridia</taxon>
        <taxon>Eubacteriales</taxon>
        <taxon>Peptococcaceae</taxon>
        <taxon>Desulforamulus</taxon>
    </lineage>
</organism>
<evidence type="ECO:0000313" key="6">
    <source>
        <dbReference type="EMBL" id="AQS59081.1"/>
    </source>
</evidence>
<keyword evidence="1" id="KW-0004">4Fe-4S</keyword>
<dbReference type="OrthoDB" id="9804603at2"/>
<reference evidence="6 7" key="1">
    <citation type="journal article" date="2016" name="Int. J. Syst. Evol. Microbiol.">
        <title>Desulfotomaculum ferrireducens sp. nov., a moderately thermophilic sulfate-reducing and dissimilatory Fe(III)-reducing bacterium isolated from compost.</title>
        <authorList>
            <person name="Yang G."/>
            <person name="Guo J."/>
            <person name="Zhuang L."/>
            <person name="Yuan Y."/>
            <person name="Zhou S."/>
        </authorList>
    </citation>
    <scope>NUCLEOTIDE SEQUENCE [LARGE SCALE GENOMIC DNA]</scope>
    <source>
        <strain evidence="6 7">GSS09</strain>
    </source>
</reference>
<accession>A0A1S6IWB9</accession>
<dbReference type="RefSeq" id="WP_077714158.1">
    <property type="nucleotide sequence ID" value="NZ_CP019698.1"/>
</dbReference>
<dbReference type="PROSITE" id="PS51379">
    <property type="entry name" value="4FE4S_FER_2"/>
    <property type="match status" value="2"/>
</dbReference>
<dbReference type="InterPro" id="IPR017896">
    <property type="entry name" value="4Fe4S_Fe-S-bd"/>
</dbReference>
<keyword evidence="4" id="KW-0411">Iron-sulfur</keyword>
<keyword evidence="3" id="KW-0408">Iron</keyword>
<evidence type="ECO:0000313" key="7">
    <source>
        <dbReference type="Proteomes" id="UP000189464"/>
    </source>
</evidence>
<dbReference type="InterPro" id="IPR017900">
    <property type="entry name" value="4Fe4S_Fe_S_CS"/>
</dbReference>
<sequence length="75" mass="7964">MTELSTVPGLPKTKVVINQSFCKKCGICIAFCNKAVLAAGEGNRIEVAQPEKCVGCGNCENLCPDYAITLEVEEA</sequence>
<dbReference type="AlphaFoldDB" id="A0A1S6IWB9"/>
<name>A0A1S6IWB9_9FIRM</name>
<dbReference type="SUPFAM" id="SSF54862">
    <property type="entry name" value="4Fe-4S ferredoxins"/>
    <property type="match status" value="1"/>
</dbReference>
<dbReference type="PANTHER" id="PTHR43687">
    <property type="entry name" value="ADENYLYLSULFATE REDUCTASE, BETA SUBUNIT"/>
    <property type="match status" value="1"/>
</dbReference>
<dbReference type="STRING" id="1833852.B0537_08305"/>
<dbReference type="Pfam" id="PF13237">
    <property type="entry name" value="Fer4_10"/>
    <property type="match status" value="1"/>
</dbReference>
<feature type="domain" description="4Fe-4S ferredoxin-type" evidence="5">
    <location>
        <begin position="43"/>
        <end position="73"/>
    </location>
</feature>
<gene>
    <name evidence="6" type="ORF">B0537_08305</name>
</gene>
<evidence type="ECO:0000256" key="3">
    <source>
        <dbReference type="ARBA" id="ARBA00023004"/>
    </source>
</evidence>
<feature type="domain" description="4Fe-4S ferredoxin-type" evidence="5">
    <location>
        <begin position="13"/>
        <end position="42"/>
    </location>
</feature>
<protein>
    <submittedName>
        <fullName evidence="6">Ferredoxin</fullName>
    </submittedName>
</protein>
<keyword evidence="2" id="KW-0479">Metal-binding</keyword>
<dbReference type="PROSITE" id="PS00198">
    <property type="entry name" value="4FE4S_FER_1"/>
    <property type="match status" value="1"/>
</dbReference>
<dbReference type="GO" id="GO:0051539">
    <property type="term" value="F:4 iron, 4 sulfur cluster binding"/>
    <property type="evidence" value="ECO:0007669"/>
    <property type="project" value="UniProtKB-KW"/>
</dbReference>
<evidence type="ECO:0000256" key="2">
    <source>
        <dbReference type="ARBA" id="ARBA00022723"/>
    </source>
</evidence>
<dbReference type="Gene3D" id="3.30.70.20">
    <property type="match status" value="1"/>
</dbReference>
<dbReference type="PANTHER" id="PTHR43687:SF4">
    <property type="entry name" value="BLR5484 PROTEIN"/>
    <property type="match status" value="1"/>
</dbReference>
<evidence type="ECO:0000256" key="4">
    <source>
        <dbReference type="ARBA" id="ARBA00023014"/>
    </source>
</evidence>
<dbReference type="KEGG" id="dfg:B0537_08305"/>
<evidence type="ECO:0000256" key="1">
    <source>
        <dbReference type="ARBA" id="ARBA00022485"/>
    </source>
</evidence>
<dbReference type="GO" id="GO:0046872">
    <property type="term" value="F:metal ion binding"/>
    <property type="evidence" value="ECO:0007669"/>
    <property type="project" value="UniProtKB-KW"/>
</dbReference>
<proteinExistence type="predicted"/>
<dbReference type="EMBL" id="CP019698">
    <property type="protein sequence ID" value="AQS59081.1"/>
    <property type="molecule type" value="Genomic_DNA"/>
</dbReference>
<dbReference type="InterPro" id="IPR050572">
    <property type="entry name" value="Fe-S_Ferredoxin"/>
</dbReference>
<evidence type="ECO:0000259" key="5">
    <source>
        <dbReference type="PROSITE" id="PS51379"/>
    </source>
</evidence>
<keyword evidence="7" id="KW-1185">Reference proteome</keyword>
<dbReference type="Proteomes" id="UP000189464">
    <property type="component" value="Chromosome"/>
</dbReference>